<dbReference type="EMBL" id="SMCR01000002">
    <property type="protein sequence ID" value="TCV98818.1"/>
    <property type="molecule type" value="Genomic_DNA"/>
</dbReference>
<gene>
    <name evidence="1" type="ORF">EDC52_102139</name>
</gene>
<dbReference type="Proteomes" id="UP000295719">
    <property type="component" value="Unassembled WGS sequence"/>
</dbReference>
<proteinExistence type="predicted"/>
<sequence>MFANCQLFGMDLAFPDICLTPMPLPVPVPYPNIAMGFMATPRSFTVLFMAMPAHNLATRTLSSFGDNAGTLLGVVSHTVMGESRHITGAFTVLIKGSPATRMTSLSLQNNKNALGMRLLPSQLIVMMLAM</sequence>
<reference evidence="1 2" key="1">
    <citation type="submission" date="2019-03" db="EMBL/GenBank/DDBJ databases">
        <title>Genomic Encyclopedia of Type Strains, Phase IV (KMG-IV): sequencing the most valuable type-strain genomes for metagenomic binning, comparative biology and taxonomic classification.</title>
        <authorList>
            <person name="Goeker M."/>
        </authorList>
    </citation>
    <scope>NUCLEOTIDE SEQUENCE [LARGE SCALE GENOMIC DNA]</scope>
    <source>
        <strain evidence="1 2">DSM 19580</strain>
    </source>
</reference>
<dbReference type="Pfam" id="PF13665">
    <property type="entry name" value="Tox-PAAR-like"/>
    <property type="match status" value="1"/>
</dbReference>
<comment type="caution">
    <text evidence="1">The sequence shown here is derived from an EMBL/GenBank/DDBJ whole genome shotgun (WGS) entry which is preliminary data.</text>
</comment>
<evidence type="ECO:0000313" key="2">
    <source>
        <dbReference type="Proteomes" id="UP000295719"/>
    </source>
</evidence>
<keyword evidence="2" id="KW-1185">Reference proteome</keyword>
<dbReference type="CDD" id="cd14740">
    <property type="entry name" value="PAAR_4"/>
    <property type="match status" value="1"/>
</dbReference>
<dbReference type="RefSeq" id="WP_131864221.1">
    <property type="nucleotide sequence ID" value="NZ_SMCR01000002.1"/>
</dbReference>
<accession>A0A4R3Z4H7</accession>
<dbReference type="AlphaFoldDB" id="A0A4R3Z4H7"/>
<protein>
    <submittedName>
        <fullName evidence="1">Uncharacterized protein DUF4150</fullName>
    </submittedName>
</protein>
<evidence type="ECO:0000313" key="1">
    <source>
        <dbReference type="EMBL" id="TCV98818.1"/>
    </source>
</evidence>
<organism evidence="1 2">
    <name type="scientific">Biostraticola tofi</name>
    <dbReference type="NCBI Taxonomy" id="466109"/>
    <lineage>
        <taxon>Bacteria</taxon>
        <taxon>Pseudomonadati</taxon>
        <taxon>Pseudomonadota</taxon>
        <taxon>Gammaproteobacteria</taxon>
        <taxon>Enterobacterales</taxon>
        <taxon>Bruguierivoracaceae</taxon>
        <taxon>Biostraticola</taxon>
    </lineage>
</organism>
<dbReference type="OrthoDB" id="8852350at2"/>
<name>A0A4R3Z4H7_9GAMM</name>